<evidence type="ECO:0000256" key="2">
    <source>
        <dbReference type="ARBA" id="ARBA00022723"/>
    </source>
</evidence>
<dbReference type="PANTHER" id="PTHR30471:SF3">
    <property type="entry name" value="UPF0758 PROTEIN YEES-RELATED"/>
    <property type="match status" value="1"/>
</dbReference>
<name>A0A0F9Q9E9_9ZZZZ</name>
<accession>A0A0F9Q9E9</accession>
<keyword evidence="3" id="KW-0378">Hydrolase</keyword>
<keyword evidence="2" id="KW-0479">Metal-binding</keyword>
<evidence type="ECO:0000256" key="5">
    <source>
        <dbReference type="ARBA" id="ARBA00023049"/>
    </source>
</evidence>
<dbReference type="InterPro" id="IPR025657">
    <property type="entry name" value="RadC_JAB"/>
</dbReference>
<dbReference type="EMBL" id="LAZR01004306">
    <property type="protein sequence ID" value="KKN09786.1"/>
    <property type="molecule type" value="Genomic_DNA"/>
</dbReference>
<dbReference type="InterPro" id="IPR037518">
    <property type="entry name" value="MPN"/>
</dbReference>
<dbReference type="InterPro" id="IPR001405">
    <property type="entry name" value="UPF0758"/>
</dbReference>
<evidence type="ECO:0000313" key="7">
    <source>
        <dbReference type="EMBL" id="KKN09786.1"/>
    </source>
</evidence>
<dbReference type="InterPro" id="IPR020891">
    <property type="entry name" value="UPF0758_CS"/>
</dbReference>
<evidence type="ECO:0000256" key="3">
    <source>
        <dbReference type="ARBA" id="ARBA00022801"/>
    </source>
</evidence>
<keyword evidence="5" id="KW-0482">Metalloprotease</keyword>
<dbReference type="CDD" id="cd08071">
    <property type="entry name" value="MPN_DUF2466"/>
    <property type="match status" value="1"/>
</dbReference>
<dbReference type="GO" id="GO:0046872">
    <property type="term" value="F:metal ion binding"/>
    <property type="evidence" value="ECO:0007669"/>
    <property type="project" value="UniProtKB-KW"/>
</dbReference>
<evidence type="ECO:0000259" key="6">
    <source>
        <dbReference type="PROSITE" id="PS50249"/>
    </source>
</evidence>
<keyword evidence="4" id="KW-0862">Zinc</keyword>
<dbReference type="SUPFAM" id="SSF102712">
    <property type="entry name" value="JAB1/MPN domain"/>
    <property type="match status" value="1"/>
</dbReference>
<dbReference type="GO" id="GO:0006508">
    <property type="term" value="P:proteolysis"/>
    <property type="evidence" value="ECO:0007669"/>
    <property type="project" value="UniProtKB-KW"/>
</dbReference>
<feature type="domain" description="MPN" evidence="6">
    <location>
        <begin position="22"/>
        <end position="148"/>
    </location>
</feature>
<evidence type="ECO:0000256" key="1">
    <source>
        <dbReference type="ARBA" id="ARBA00022670"/>
    </source>
</evidence>
<sequence length="149" mass="16362">MIPRLRLARVAEYEPPPYGDEPARHPDQLAEWLRTLIDPDNDTVSESFWVLHLDARNQIIGCVRQSEGGWSGAVVKPREVFAAALLNGAQAIVIAHNHPSGDPTPSHQDRQLTNQLCEAGKLLGVKLLDHIVLGTPGGYLSFRESGLLD</sequence>
<dbReference type="GO" id="GO:0008237">
    <property type="term" value="F:metallopeptidase activity"/>
    <property type="evidence" value="ECO:0007669"/>
    <property type="project" value="UniProtKB-KW"/>
</dbReference>
<comment type="caution">
    <text evidence="7">The sequence shown here is derived from an EMBL/GenBank/DDBJ whole genome shotgun (WGS) entry which is preliminary data.</text>
</comment>
<organism evidence="7">
    <name type="scientific">marine sediment metagenome</name>
    <dbReference type="NCBI Taxonomy" id="412755"/>
    <lineage>
        <taxon>unclassified sequences</taxon>
        <taxon>metagenomes</taxon>
        <taxon>ecological metagenomes</taxon>
    </lineage>
</organism>
<dbReference type="Pfam" id="PF04002">
    <property type="entry name" value="RadC"/>
    <property type="match status" value="1"/>
</dbReference>
<dbReference type="AlphaFoldDB" id="A0A0F9Q9E9"/>
<protein>
    <recommendedName>
        <fullName evidence="6">MPN domain-containing protein</fullName>
    </recommendedName>
</protein>
<gene>
    <name evidence="7" type="ORF">LCGC14_1042940</name>
</gene>
<evidence type="ECO:0000256" key="4">
    <source>
        <dbReference type="ARBA" id="ARBA00022833"/>
    </source>
</evidence>
<dbReference type="Gene3D" id="3.40.140.10">
    <property type="entry name" value="Cytidine Deaminase, domain 2"/>
    <property type="match status" value="1"/>
</dbReference>
<dbReference type="PANTHER" id="PTHR30471">
    <property type="entry name" value="DNA REPAIR PROTEIN RADC"/>
    <property type="match status" value="1"/>
</dbReference>
<dbReference type="PROSITE" id="PS50249">
    <property type="entry name" value="MPN"/>
    <property type="match status" value="1"/>
</dbReference>
<keyword evidence="1" id="KW-0645">Protease</keyword>
<dbReference type="PROSITE" id="PS01302">
    <property type="entry name" value="UPF0758"/>
    <property type="match status" value="1"/>
</dbReference>
<reference evidence="7" key="1">
    <citation type="journal article" date="2015" name="Nature">
        <title>Complex archaea that bridge the gap between prokaryotes and eukaryotes.</title>
        <authorList>
            <person name="Spang A."/>
            <person name="Saw J.H."/>
            <person name="Jorgensen S.L."/>
            <person name="Zaremba-Niedzwiedzka K."/>
            <person name="Martijn J."/>
            <person name="Lind A.E."/>
            <person name="van Eijk R."/>
            <person name="Schleper C."/>
            <person name="Guy L."/>
            <person name="Ettema T.J."/>
        </authorList>
    </citation>
    <scope>NUCLEOTIDE SEQUENCE</scope>
</reference>
<proteinExistence type="predicted"/>